<sequence>MVAMDGAPPPGAVRAGPGPAVAEPDLGRLFAPRSVVVVGATDRPGSYAAQTLLNLRRAGFAGQVAGVHPRLGEVLGVPCRPDLAGAVDVLGGPADAVVVATTAATVPDYLAEAGRLGCGGAVVFAGGFADTGDDAAQRRLVTAAGRHRLPVLGPNTNGLVSAHGRAPLWGDPVVLPGDDPDPAVALVTESGSAGLLALGHRQAQGLHSVVSLGNAAVVDVPAALANLAAAQRVRAVALYLERIPDGARLASALALCARADLRIAVLRTGRHIDTGRGRVLDALLAEAGAVACPDVHRLIETARALAGGRRTRRGPVVITSTAGDAALAADLAADAGVELPGLSPGTRAELASHLPRTAVPGNPLNHTTGVWADAGAMARITAAVAADPAVGSVLYVQDEPPGLHPDDSAEWLATREGVLLGAARADAGVLVVAGMPGQEPAGAVSGLPAALAAVAALREAAPDATRLARIAAGARRHHAVPTPFRPGPLAEHDAKAALDAAGIGVLRHAVVPLPDGDADGEAVATAVALAAAQIGFPVTVRLSSPGSAATPDAPGPAGGLTSADRVGRRVGELLAGAAGMDDLERCGSALLIEALARPGVALTMTAHRQGPVPALTVGLGGAWAQVLTGTRTVPLPAPPELVTRAAAALPGTATADLEAAGRAGSRLGNLLLEGGFTELRMTVNGGTAVRAQARR</sequence>
<dbReference type="Gene3D" id="3.30.1490.20">
    <property type="entry name" value="ATP-grasp fold, A domain"/>
    <property type="match status" value="1"/>
</dbReference>
<dbReference type="Gene3D" id="3.40.50.261">
    <property type="entry name" value="Succinyl-CoA synthetase domains"/>
    <property type="match status" value="2"/>
</dbReference>
<dbReference type="InterPro" id="IPR016102">
    <property type="entry name" value="Succinyl-CoA_synth-like"/>
</dbReference>
<dbReference type="SMART" id="SM00881">
    <property type="entry name" value="CoA_binding"/>
    <property type="match status" value="1"/>
</dbReference>
<dbReference type="PANTHER" id="PTHR42793:SF4">
    <property type="entry name" value="BLL6376 PROTEIN"/>
    <property type="match status" value="1"/>
</dbReference>
<evidence type="ECO:0000313" key="3">
    <source>
        <dbReference type="Proteomes" id="UP001197247"/>
    </source>
</evidence>
<dbReference type="Pfam" id="PF13380">
    <property type="entry name" value="CoA_binding_2"/>
    <property type="match status" value="1"/>
</dbReference>
<dbReference type="Gene3D" id="3.40.50.720">
    <property type="entry name" value="NAD(P)-binding Rossmann-like Domain"/>
    <property type="match status" value="1"/>
</dbReference>
<keyword evidence="3" id="KW-1185">Reference proteome</keyword>
<dbReference type="SUPFAM" id="SSF52210">
    <property type="entry name" value="Succinyl-CoA synthetase domains"/>
    <property type="match status" value="2"/>
</dbReference>
<reference evidence="2 3" key="1">
    <citation type="submission" date="2021-05" db="EMBL/GenBank/DDBJ databases">
        <title>Kineosporia and Streptomyces sp. nov. two new marine actinobacteria isolated from Coral.</title>
        <authorList>
            <person name="Buangrab K."/>
            <person name="Sutthacheep M."/>
            <person name="Yeemin T."/>
            <person name="Harunari E."/>
            <person name="Igarashi Y."/>
            <person name="Kanchanasin P."/>
            <person name="Tanasupawat S."/>
            <person name="Phongsopitanun W."/>
        </authorList>
    </citation>
    <scope>NUCLEOTIDE SEQUENCE [LARGE SCALE GENOMIC DNA]</scope>
    <source>
        <strain evidence="2 3">J2-2</strain>
    </source>
</reference>
<dbReference type="EMBL" id="JAHBAY010000012">
    <property type="protein sequence ID" value="MBT0772343.1"/>
    <property type="molecule type" value="Genomic_DNA"/>
</dbReference>
<organism evidence="2 3">
    <name type="scientific">Kineosporia corallincola</name>
    <dbReference type="NCBI Taxonomy" id="2835133"/>
    <lineage>
        <taxon>Bacteria</taxon>
        <taxon>Bacillati</taxon>
        <taxon>Actinomycetota</taxon>
        <taxon>Actinomycetes</taxon>
        <taxon>Kineosporiales</taxon>
        <taxon>Kineosporiaceae</taxon>
        <taxon>Kineosporia</taxon>
    </lineage>
</organism>
<name>A0ABS5TNE3_9ACTN</name>
<proteinExistence type="predicted"/>
<dbReference type="Pfam" id="PF13607">
    <property type="entry name" value="Succ_CoA_lig"/>
    <property type="match status" value="1"/>
</dbReference>
<dbReference type="PANTHER" id="PTHR42793">
    <property type="entry name" value="COA BINDING DOMAIN CONTAINING PROTEIN"/>
    <property type="match status" value="1"/>
</dbReference>
<dbReference type="InterPro" id="IPR036291">
    <property type="entry name" value="NAD(P)-bd_dom_sf"/>
</dbReference>
<evidence type="ECO:0000259" key="1">
    <source>
        <dbReference type="SMART" id="SM00881"/>
    </source>
</evidence>
<dbReference type="Proteomes" id="UP001197247">
    <property type="component" value="Unassembled WGS sequence"/>
</dbReference>
<dbReference type="InterPro" id="IPR032875">
    <property type="entry name" value="Succ_CoA_lig_flav_dom"/>
</dbReference>
<dbReference type="InterPro" id="IPR003781">
    <property type="entry name" value="CoA-bd"/>
</dbReference>
<evidence type="ECO:0000313" key="2">
    <source>
        <dbReference type="EMBL" id="MBT0772343.1"/>
    </source>
</evidence>
<gene>
    <name evidence="2" type="ORF">KIH74_25585</name>
</gene>
<accession>A0ABS5TNE3</accession>
<dbReference type="SUPFAM" id="SSF51735">
    <property type="entry name" value="NAD(P)-binding Rossmann-fold domains"/>
    <property type="match status" value="1"/>
</dbReference>
<comment type="caution">
    <text evidence="2">The sequence shown here is derived from an EMBL/GenBank/DDBJ whole genome shotgun (WGS) entry which is preliminary data.</text>
</comment>
<feature type="domain" description="CoA-binding" evidence="1">
    <location>
        <begin position="29"/>
        <end position="128"/>
    </location>
</feature>
<dbReference type="Gene3D" id="3.30.470.20">
    <property type="entry name" value="ATP-grasp fold, B domain"/>
    <property type="match status" value="1"/>
</dbReference>
<dbReference type="InterPro" id="IPR013815">
    <property type="entry name" value="ATP_grasp_subdomain_1"/>
</dbReference>
<protein>
    <submittedName>
        <fullName evidence="2">CoA-binding protein</fullName>
    </submittedName>
</protein>